<dbReference type="EMBL" id="JADHSG010000024">
    <property type="protein sequence ID" value="MBL6903849.1"/>
    <property type="molecule type" value="Genomic_DNA"/>
</dbReference>
<reference evidence="1" key="1">
    <citation type="submission" date="2020-10" db="EMBL/GenBank/DDBJ databases">
        <title>Microbiome of the Black Sea water column analyzed by genome centric metagenomics.</title>
        <authorList>
            <person name="Cabello-Yeves P.J."/>
            <person name="Callieri C."/>
            <person name="Picazo A."/>
            <person name="Mehrshad M."/>
            <person name="Haro-Moreno J.M."/>
            <person name="Roda-Garcia J."/>
            <person name="Dzembekova N."/>
            <person name="Slabakova V."/>
            <person name="Slabakova N."/>
            <person name="Moncheva S."/>
            <person name="Rodriguez-Valera F."/>
        </authorList>
    </citation>
    <scope>NUCLEOTIDE SEQUENCE</scope>
    <source>
        <strain evidence="1">BS30m-G43</strain>
    </source>
</reference>
<protein>
    <submittedName>
        <fullName evidence="1">Uncharacterized protein</fullName>
    </submittedName>
</protein>
<dbReference type="Proteomes" id="UP000705230">
    <property type="component" value="Unassembled WGS sequence"/>
</dbReference>
<organism evidence="1 2">
    <name type="scientific">SAR86 cluster bacterium</name>
    <dbReference type="NCBI Taxonomy" id="2030880"/>
    <lineage>
        <taxon>Bacteria</taxon>
        <taxon>Pseudomonadati</taxon>
        <taxon>Pseudomonadota</taxon>
        <taxon>Gammaproteobacteria</taxon>
        <taxon>SAR86 cluster</taxon>
    </lineage>
</organism>
<gene>
    <name evidence="1" type="ORF">ISR29_06590</name>
</gene>
<dbReference type="AlphaFoldDB" id="A0A937SG31"/>
<evidence type="ECO:0000313" key="2">
    <source>
        <dbReference type="Proteomes" id="UP000705230"/>
    </source>
</evidence>
<name>A0A937SG31_9GAMM</name>
<comment type="caution">
    <text evidence="1">The sequence shown here is derived from an EMBL/GenBank/DDBJ whole genome shotgun (WGS) entry which is preliminary data.</text>
</comment>
<proteinExistence type="predicted"/>
<sequence>MGFLKDLLIGGAALKALKRSDRPGVFAPSNCTLLGMEHIGFGRRWKIIFIENKNPNFKQSFTIAPGTTGMNRGGNQWKFHWN</sequence>
<evidence type="ECO:0000313" key="1">
    <source>
        <dbReference type="EMBL" id="MBL6903849.1"/>
    </source>
</evidence>
<accession>A0A937SG31</accession>